<keyword evidence="1" id="KW-0732">Signal</keyword>
<evidence type="ECO:0008006" key="4">
    <source>
        <dbReference type="Google" id="ProtNLM"/>
    </source>
</evidence>
<name>A0A350HC40_UNCW3</name>
<dbReference type="Proteomes" id="UP000264062">
    <property type="component" value="Unassembled WGS sequence"/>
</dbReference>
<protein>
    <recommendedName>
        <fullName evidence="4">T9SS type A sorting domain-containing protein</fullName>
    </recommendedName>
</protein>
<accession>A0A350HC40</accession>
<dbReference type="EMBL" id="DMZY01000238">
    <property type="protein sequence ID" value="HAV93106.1"/>
    <property type="molecule type" value="Genomic_DNA"/>
</dbReference>
<evidence type="ECO:0000256" key="1">
    <source>
        <dbReference type="SAM" id="SignalP"/>
    </source>
</evidence>
<sequence length="1046" mass="116932">MNKLIKRFLLTFLTLVFVLPLMARTATDDYGSRNFDQQMLDMNQVNMYISNFGIFGQNNTTGNSGAFWPAGFPAETYIFGAGVWIGALVDTGFTVDSAGIDTTWLTDTLVSCGYNPNSGATEYVPGDIDDNSPDRPSPYTNPWDIIYISTSENSGQAWPLRNSEGGDSVVSMQDSYCEYNDKEESAHFTTDNKPLGVEIAQTSYAWVGPLKEDMVFLKFDIRNDRTDSNDLKKCFVGVVADNDIGNEAGSAANDLLGFIDVDSVNYNGIDTIMQINVGYQFQTAEEAGWSHFPAIISYKYMESPIATEPVDLYHDSSYIIAKGGRIGMTTFNFFTIATDPATKQERYLSLAGYDHTVFNPNNPESSFRPFPTGEYWTTVAGYPGKREIDTRKGDKRFVMASGPFTLFNDSTATVIIAIIMSEDTSEMYDKILMSQTIYDAGWLGPVAPSQVNFDLVGLNKKVRIYWDNTQELTRDKYYDFVSSPLSPAYNPSYREFDVEGYNVYRSKTGAGGSWELLGKFDLVNEYTAIVVDSLIYKLNDQPNKYDTIYYYETLGVNSGVPYFFEDSNLVNGITYYYTVRAYDLNYIDYAVDAHGNPYGITPLILEGAGKTKAVIPRSTTSNYIASGYSLNYISGNVDTANLDMVVVPVLDTMVKEITSDTFTLHFGLIDSSIYEVTLPAYTYVITDKSGDTIAENKLALKNYTEIDPATKLPVVIYVGNAIEICNAYSGFVFKINNFVLDSTNWLMNGNSTADVKVVSGNYVDSILYPEYAKEGRQFFHGSKLYRLTWHEVVYPTQTVIGTDTFLPNDTNLTLTILDVDNNIEIPYNSRNIGDNWHFNWQTLSTASCPQYINSTSTATERIGIYFSNLKISFNKTGTPKPMVWANRPKDGDVWELALTPNDSTATFKYPPINSSFQFTLTPNSFSAVEDSLLNNVKVVPNPYVVRSELDMDYNYRRILFTNLPQVCTIRIYTLSGELIKTIEHNINFYVYSATGSDSTLVYDNTNGTAEWDVLTSNDQIPAAGIYIFHVQTPSGATKIGKFAVIK</sequence>
<evidence type="ECO:0000313" key="2">
    <source>
        <dbReference type="EMBL" id="HAV93106.1"/>
    </source>
</evidence>
<organism evidence="2 3">
    <name type="scientific">candidate division WOR-3 bacterium</name>
    <dbReference type="NCBI Taxonomy" id="2052148"/>
    <lineage>
        <taxon>Bacteria</taxon>
        <taxon>Bacteria division WOR-3</taxon>
    </lineage>
</organism>
<dbReference type="InterPro" id="IPR013783">
    <property type="entry name" value="Ig-like_fold"/>
</dbReference>
<comment type="caution">
    <text evidence="2">The sequence shown here is derived from an EMBL/GenBank/DDBJ whole genome shotgun (WGS) entry which is preliminary data.</text>
</comment>
<dbReference type="Gene3D" id="2.60.40.10">
    <property type="entry name" value="Immunoglobulins"/>
    <property type="match status" value="1"/>
</dbReference>
<evidence type="ECO:0000313" key="3">
    <source>
        <dbReference type="Proteomes" id="UP000264062"/>
    </source>
</evidence>
<reference evidence="2 3" key="1">
    <citation type="journal article" date="2018" name="Nat. Biotechnol.">
        <title>A standardized bacterial taxonomy based on genome phylogeny substantially revises the tree of life.</title>
        <authorList>
            <person name="Parks D.H."/>
            <person name="Chuvochina M."/>
            <person name="Waite D.W."/>
            <person name="Rinke C."/>
            <person name="Skarshewski A."/>
            <person name="Chaumeil P.A."/>
            <person name="Hugenholtz P."/>
        </authorList>
    </citation>
    <scope>NUCLEOTIDE SEQUENCE [LARGE SCALE GENOMIC DNA]</scope>
    <source>
        <strain evidence="2">UBA9956</strain>
    </source>
</reference>
<feature type="chain" id="PRO_5016625230" description="T9SS type A sorting domain-containing protein" evidence="1">
    <location>
        <begin position="24"/>
        <end position="1046"/>
    </location>
</feature>
<proteinExistence type="predicted"/>
<feature type="signal peptide" evidence="1">
    <location>
        <begin position="1"/>
        <end position="23"/>
    </location>
</feature>
<dbReference type="AlphaFoldDB" id="A0A350HC40"/>
<gene>
    <name evidence="2" type="ORF">DCW38_08010</name>
</gene>